<accession>A0A1H4DRJ2</accession>
<dbReference type="Proteomes" id="UP000182257">
    <property type="component" value="Unassembled WGS sequence"/>
</dbReference>
<dbReference type="AlphaFoldDB" id="A0A1H4DRJ2"/>
<dbReference type="PANTHER" id="PTHR36834:SF1">
    <property type="entry name" value="INTEGRAL MEMBRANE PROTEIN"/>
    <property type="match status" value="1"/>
</dbReference>
<name>A0A1H4DRJ2_XYLRU</name>
<dbReference type="RefSeq" id="WP_074761781.1">
    <property type="nucleotide sequence ID" value="NZ_FNRF01000004.1"/>
</dbReference>
<sequence>MVELRGYALIAINSIPGWFYWGLLGVVCCVMLSMLWLKGFRNIGRHCALILLAAWGALVIAMTVAFRESGVESRMQLEPFRSYWTFGEHSYFMESFAANLLNVALFVPVGFLIGAGFRHIGWKKVVQWGCLLSIVIEISQYVLRKGYCETDDVIHNTLGCLIGYGVYLIGNLIAIHVMRITRKMLKLVKICGIK</sequence>
<evidence type="ECO:0000259" key="2">
    <source>
        <dbReference type="Pfam" id="PF04892"/>
    </source>
</evidence>
<keyword evidence="1" id="KW-0812">Transmembrane</keyword>
<protein>
    <submittedName>
        <fullName evidence="3">VanZ like family protein</fullName>
    </submittedName>
</protein>
<reference evidence="3 4" key="1">
    <citation type="submission" date="2016-10" db="EMBL/GenBank/DDBJ databases">
        <authorList>
            <person name="de Groot N.N."/>
        </authorList>
    </citation>
    <scope>NUCLEOTIDE SEQUENCE [LARGE SCALE GENOMIC DNA]</scope>
    <source>
        <strain evidence="3 4">D31d</strain>
    </source>
</reference>
<feature type="transmembrane region" description="Helical" evidence="1">
    <location>
        <begin position="18"/>
        <end position="37"/>
    </location>
</feature>
<feature type="transmembrane region" description="Helical" evidence="1">
    <location>
        <begin position="155"/>
        <end position="177"/>
    </location>
</feature>
<evidence type="ECO:0000313" key="4">
    <source>
        <dbReference type="Proteomes" id="UP000182257"/>
    </source>
</evidence>
<evidence type="ECO:0000256" key="1">
    <source>
        <dbReference type="SAM" id="Phobius"/>
    </source>
</evidence>
<evidence type="ECO:0000313" key="3">
    <source>
        <dbReference type="EMBL" id="SEA75040.1"/>
    </source>
</evidence>
<gene>
    <name evidence="3" type="ORF">SAMN05216462_2477</name>
</gene>
<organism evidence="3 4">
    <name type="scientific">Xylanibacter ruminicola</name>
    <name type="common">Prevotella ruminicola</name>
    <dbReference type="NCBI Taxonomy" id="839"/>
    <lineage>
        <taxon>Bacteria</taxon>
        <taxon>Pseudomonadati</taxon>
        <taxon>Bacteroidota</taxon>
        <taxon>Bacteroidia</taxon>
        <taxon>Bacteroidales</taxon>
        <taxon>Prevotellaceae</taxon>
        <taxon>Xylanibacter</taxon>
    </lineage>
</organism>
<feature type="transmembrane region" description="Helical" evidence="1">
    <location>
        <begin position="49"/>
        <end position="66"/>
    </location>
</feature>
<dbReference type="InterPro" id="IPR006976">
    <property type="entry name" value="VanZ-like"/>
</dbReference>
<feature type="transmembrane region" description="Helical" evidence="1">
    <location>
        <begin position="125"/>
        <end position="143"/>
    </location>
</feature>
<feature type="transmembrane region" description="Helical" evidence="1">
    <location>
        <begin position="91"/>
        <end position="113"/>
    </location>
</feature>
<dbReference type="EMBL" id="FNRF01000004">
    <property type="protein sequence ID" value="SEA75040.1"/>
    <property type="molecule type" value="Genomic_DNA"/>
</dbReference>
<dbReference type="Pfam" id="PF04892">
    <property type="entry name" value="VanZ"/>
    <property type="match status" value="1"/>
</dbReference>
<dbReference type="InterPro" id="IPR053150">
    <property type="entry name" value="Teicoplanin_resist-assoc"/>
</dbReference>
<dbReference type="PANTHER" id="PTHR36834">
    <property type="entry name" value="MEMBRANE PROTEIN-RELATED"/>
    <property type="match status" value="1"/>
</dbReference>
<keyword evidence="1" id="KW-1133">Transmembrane helix</keyword>
<dbReference type="OrthoDB" id="9805025at2"/>
<keyword evidence="1" id="KW-0472">Membrane</keyword>
<proteinExistence type="predicted"/>
<feature type="domain" description="VanZ-like" evidence="2">
    <location>
        <begin position="51"/>
        <end position="169"/>
    </location>
</feature>